<dbReference type="Proteomes" id="UP000225706">
    <property type="component" value="Unassembled WGS sequence"/>
</dbReference>
<comment type="similarity">
    <text evidence="1">Belongs to the AATF family.</text>
</comment>
<evidence type="ECO:0000259" key="5">
    <source>
        <dbReference type="Pfam" id="PF13339"/>
    </source>
</evidence>
<name>A0A2B4RQY7_STYPI</name>
<dbReference type="Pfam" id="PF08164">
    <property type="entry name" value="TRAUB"/>
    <property type="match status" value="1"/>
</dbReference>
<dbReference type="InterPro" id="IPR039223">
    <property type="entry name" value="AATF/Bfr2"/>
</dbReference>
<dbReference type="Pfam" id="PF00144">
    <property type="entry name" value="Beta-lactamase"/>
    <property type="match status" value="1"/>
</dbReference>
<protein>
    <submittedName>
        <fullName evidence="6">Protein AATF</fullName>
    </submittedName>
</protein>
<feature type="compositionally biased region" description="Acidic residues" evidence="2">
    <location>
        <begin position="90"/>
        <end position="107"/>
    </location>
</feature>
<comment type="caution">
    <text evidence="6">The sequence shown here is derived from an EMBL/GenBank/DDBJ whole genome shotgun (WGS) entry which is preliminary data.</text>
</comment>
<feature type="compositionally biased region" description="Polar residues" evidence="2">
    <location>
        <begin position="337"/>
        <end position="346"/>
    </location>
</feature>
<evidence type="ECO:0000256" key="2">
    <source>
        <dbReference type="SAM" id="MobiDB-lite"/>
    </source>
</evidence>
<feature type="domain" description="Apoptosis-antagonizing transcription factor C-terminal" evidence="4">
    <location>
        <begin position="477"/>
        <end position="551"/>
    </location>
</feature>
<feature type="region of interest" description="Disordered" evidence="2">
    <location>
        <begin position="299"/>
        <end position="358"/>
    </location>
</feature>
<dbReference type="InterPro" id="IPR025160">
    <property type="entry name" value="AATF"/>
</dbReference>
<feature type="domain" description="AATF leucine zipper-containing" evidence="5">
    <location>
        <begin position="212"/>
        <end position="393"/>
    </location>
</feature>
<feature type="compositionally biased region" description="Acidic residues" evidence="2">
    <location>
        <begin position="163"/>
        <end position="178"/>
    </location>
</feature>
<dbReference type="Gene3D" id="3.40.710.10">
    <property type="entry name" value="DD-peptidase/beta-lactamase superfamily"/>
    <property type="match status" value="1"/>
</dbReference>
<dbReference type="PANTHER" id="PTHR15565">
    <property type="entry name" value="AATF PROTEIN APOPTOSIS ANTAGONIZING TRANSCRIPTION FACTOR"/>
    <property type="match status" value="1"/>
</dbReference>
<dbReference type="STRING" id="50429.A0A2B4RQY7"/>
<feature type="region of interest" description="Disordered" evidence="2">
    <location>
        <begin position="1"/>
        <end position="26"/>
    </location>
</feature>
<gene>
    <name evidence="6" type="primary">AATF</name>
    <name evidence="6" type="ORF">AWC38_SpisGene16949</name>
</gene>
<evidence type="ECO:0000256" key="1">
    <source>
        <dbReference type="ARBA" id="ARBA00008966"/>
    </source>
</evidence>
<dbReference type="InterPro" id="IPR012338">
    <property type="entry name" value="Beta-lactam/transpept-like"/>
</dbReference>
<dbReference type="Pfam" id="PF13339">
    <property type="entry name" value="AATF-Che1"/>
    <property type="match status" value="1"/>
</dbReference>
<dbReference type="OrthoDB" id="5783963at2759"/>
<dbReference type="AlphaFoldDB" id="A0A2B4RQY7"/>
<dbReference type="SUPFAM" id="SSF56601">
    <property type="entry name" value="beta-lactamase/transpeptidase-like"/>
    <property type="match status" value="1"/>
</dbReference>
<proteinExistence type="inferred from homology"/>
<dbReference type="InterPro" id="IPR012617">
    <property type="entry name" value="AATF_C"/>
</dbReference>
<feature type="region of interest" description="Disordered" evidence="2">
    <location>
        <begin position="76"/>
        <end position="200"/>
    </location>
</feature>
<evidence type="ECO:0000313" key="6">
    <source>
        <dbReference type="EMBL" id="PFX18675.1"/>
    </source>
</evidence>
<evidence type="ECO:0000259" key="3">
    <source>
        <dbReference type="Pfam" id="PF00144"/>
    </source>
</evidence>
<evidence type="ECO:0000313" key="7">
    <source>
        <dbReference type="Proteomes" id="UP000225706"/>
    </source>
</evidence>
<feature type="domain" description="Beta-lactamase-related" evidence="3">
    <location>
        <begin position="628"/>
        <end position="926"/>
    </location>
</feature>
<organism evidence="6 7">
    <name type="scientific">Stylophora pistillata</name>
    <name type="common">Smooth cauliflower coral</name>
    <dbReference type="NCBI Taxonomy" id="50429"/>
    <lineage>
        <taxon>Eukaryota</taxon>
        <taxon>Metazoa</taxon>
        <taxon>Cnidaria</taxon>
        <taxon>Anthozoa</taxon>
        <taxon>Hexacorallia</taxon>
        <taxon>Scleractinia</taxon>
        <taxon>Astrocoeniina</taxon>
        <taxon>Pocilloporidae</taxon>
        <taxon>Stylophora</taxon>
    </lineage>
</organism>
<dbReference type="EMBL" id="LSMT01000398">
    <property type="protein sequence ID" value="PFX18675.1"/>
    <property type="molecule type" value="Genomic_DNA"/>
</dbReference>
<sequence>MASLAEQLRALSNPEPSRIDLDEDEFDVTRAQTIKNANDGEDFEDQGTSVASNLRKKTAILFQDVDKKYAGHKISRAQLEASREHVSGSGEEEEDNEEEESESDSGDDLNGVEIPEDEDYLDSKEDNTEGSVDEVERVTFSDDNDDEDIDNDGEDSLHSGTDNESDEEFAGSGDDSDINGDGGKSDNDIEQDEDDMGNNTIQQFSSTSLKEDIEKGTAAKHQLSLWDSFLEMRIRLQKALLIGNRLPQLDQHASLNFSGDKNLKDTYKEGRKSVAKLLGNLLWIQEKLLDQNPDTKDILYPGKELSKSTGQGSDVDEEIPSDTEDEKSNNDDEEGDNFTNKDQINGKQAEGSLKLPAKRKHELATSEYAECISKRHAAFKGFRDATISKWSEKTRLASGKINSKTFGSFDRSAVAQINHILSDKSRLVKRTQLKRTPYRVLGKSEKEEIQDMDSNKEQSDFHLKDYDEEIFDDDDFYHQLLREFIEQRTGGNTDNPIEMGRQWLALQKLRRKVKKKVDTKASKGRKIRYDVHGKLVSFMAPIEKGTMADSSRPVSSREPSVLKNDEECGKCGNGYKEAPSESSKPDTYGAACPRTPVKLMPLSKKLPEQLSKGLNKITDYISSRVNTKAQLPAISANIFYQDRTLWSLHKGSKVAKREDIPDDQTIYRIGSVTKVFVVLMVYKFYEEGLIDSLDDPLSKYAPEFYIQNPFNGENVTIRQITSQMAGLPREAPCFFICRNDTSEEQLQLLKNRSLILPPGTMPSYSNLGYALLGRLLSEKLLKNQTFQTWVKESILEPLNMTRTGFEITANVQENMAFPYSKNGTKMAFMNIYWVAPAGQMYSTLEDMTKLGMMLTQPSKQTLFRPASLWEMISPADIAPDGTTIWGAPWEMELQEHFVVRRKGGAIDSYEAYLSVVPELQLGINLFISAIHFIQGGESSRMIHDIYKILLPIMNQTVVELERSSKFPVDPKPYIGNYSVNISDLLSNKVTTHLVEVTVQHDILQVHFINSKEQNFQIVYIGTELVFQADFKWPSSSCFYERMGSYQDLHFLPFDQNGVSPGFTVPGRAMIATRSS</sequence>
<feature type="compositionally biased region" description="Acidic residues" evidence="2">
    <location>
        <begin position="142"/>
        <end position="154"/>
    </location>
</feature>
<dbReference type="GO" id="GO:0005730">
    <property type="term" value="C:nucleolus"/>
    <property type="evidence" value="ECO:0007669"/>
    <property type="project" value="TreeGrafter"/>
</dbReference>
<dbReference type="PANTHER" id="PTHR15565:SF0">
    <property type="entry name" value="PROTEIN AATF"/>
    <property type="match status" value="1"/>
</dbReference>
<evidence type="ECO:0000259" key="4">
    <source>
        <dbReference type="Pfam" id="PF08164"/>
    </source>
</evidence>
<feature type="compositionally biased region" description="Acidic residues" evidence="2">
    <location>
        <begin position="314"/>
        <end position="336"/>
    </location>
</feature>
<accession>A0A2B4RQY7</accession>
<dbReference type="InterPro" id="IPR001466">
    <property type="entry name" value="Beta-lactam-related"/>
</dbReference>
<keyword evidence="7" id="KW-1185">Reference proteome</keyword>
<reference evidence="7" key="1">
    <citation type="journal article" date="2017" name="bioRxiv">
        <title>Comparative analysis of the genomes of Stylophora pistillata and Acropora digitifera provides evidence for extensive differences between species of corals.</title>
        <authorList>
            <person name="Voolstra C.R."/>
            <person name="Li Y."/>
            <person name="Liew Y.J."/>
            <person name="Baumgarten S."/>
            <person name="Zoccola D."/>
            <person name="Flot J.-F."/>
            <person name="Tambutte S."/>
            <person name="Allemand D."/>
            <person name="Aranda M."/>
        </authorList>
    </citation>
    <scope>NUCLEOTIDE SEQUENCE [LARGE SCALE GENOMIC DNA]</scope>
</reference>